<dbReference type="Gene3D" id="3.40.720.10">
    <property type="entry name" value="Alkaline Phosphatase, subunit A"/>
    <property type="match status" value="1"/>
</dbReference>
<dbReference type="SUPFAM" id="SSF53649">
    <property type="entry name" value="Alkaline phosphatase-like"/>
    <property type="match status" value="1"/>
</dbReference>
<dbReference type="EMBL" id="FOIR01000003">
    <property type="protein sequence ID" value="SEW37973.1"/>
    <property type="molecule type" value="Genomic_DNA"/>
</dbReference>
<evidence type="ECO:0000256" key="1">
    <source>
        <dbReference type="SAM" id="SignalP"/>
    </source>
</evidence>
<dbReference type="GeneID" id="99988043"/>
<evidence type="ECO:0000313" key="4">
    <source>
        <dbReference type="Proteomes" id="UP000199437"/>
    </source>
</evidence>
<accession>A0A1I0RB00</accession>
<dbReference type="GO" id="GO:0016787">
    <property type="term" value="F:hydrolase activity"/>
    <property type="evidence" value="ECO:0007669"/>
    <property type="project" value="UniProtKB-ARBA"/>
</dbReference>
<dbReference type="PROSITE" id="PS51257">
    <property type="entry name" value="PROKAR_LIPOPROTEIN"/>
    <property type="match status" value="1"/>
</dbReference>
<gene>
    <name evidence="3" type="ORF">SAMN05216290_3367</name>
</gene>
<dbReference type="InterPro" id="IPR011658">
    <property type="entry name" value="PA14_dom"/>
</dbReference>
<dbReference type="InterPro" id="IPR059177">
    <property type="entry name" value="GH29D-like_dom"/>
</dbReference>
<dbReference type="PANTHER" id="PTHR10151">
    <property type="entry name" value="ECTONUCLEOTIDE PYROPHOSPHATASE/PHOSPHODIESTERASE"/>
    <property type="match status" value="1"/>
</dbReference>
<organism evidence="3 4">
    <name type="scientific">Roseivirga pacifica</name>
    <dbReference type="NCBI Taxonomy" id="1267423"/>
    <lineage>
        <taxon>Bacteria</taxon>
        <taxon>Pseudomonadati</taxon>
        <taxon>Bacteroidota</taxon>
        <taxon>Cytophagia</taxon>
        <taxon>Cytophagales</taxon>
        <taxon>Roseivirgaceae</taxon>
        <taxon>Roseivirga</taxon>
    </lineage>
</organism>
<evidence type="ECO:0000259" key="2">
    <source>
        <dbReference type="PROSITE" id="PS51820"/>
    </source>
</evidence>
<feature type="domain" description="PA14" evidence="2">
    <location>
        <begin position="408"/>
        <end position="547"/>
    </location>
</feature>
<dbReference type="PANTHER" id="PTHR10151:SF120">
    <property type="entry name" value="BIS(5'-ADENOSYL)-TRIPHOSPHATASE"/>
    <property type="match status" value="1"/>
</dbReference>
<protein>
    <submittedName>
        <fullName evidence="3">Chitobiase/beta-hexosaminidase C-terminal domain-containing protein</fullName>
    </submittedName>
</protein>
<feature type="signal peptide" evidence="1">
    <location>
        <begin position="1"/>
        <end position="29"/>
    </location>
</feature>
<dbReference type="STRING" id="1267423.SAMN05216290_3367"/>
<reference evidence="4" key="1">
    <citation type="submission" date="2016-10" db="EMBL/GenBank/DDBJ databases">
        <authorList>
            <person name="Varghese N."/>
            <person name="Submissions S."/>
        </authorList>
    </citation>
    <scope>NUCLEOTIDE SEQUENCE [LARGE SCALE GENOMIC DNA]</scope>
    <source>
        <strain evidence="4">CGMCC 1.12402</strain>
    </source>
</reference>
<sequence>MKYTFRRNFAAYFWAVLGTALLFSCGAEQKQLAKHVIIIGVDGMSPDGIRNAETPNMDQMVVMGSSSMVARGVLPTVSSPNWASLIMGASPAQHGVTSNDWRKDKNNIPTQVSGTTAFFPTIFKVAKDQQPDLKTAIIYDWGGFGNLFDHSNPTHQEHAEGEENTTERVVEYFTKEKPNFLFVHLDHVDHAGHSEGHGTPAYYESVEKADQLIGKIMTAVASSDVSDETVIIVTSDHGGVGMGHGGESLAEIEIPWIAYGKNIKQGKALRSAINTYDTPATSAYLLGLEIPQPWIGKPVLEAIEGEDVTLKYFTSERLQQPQITPKVDVYSDGGGLFVGESASLQIKNPNSTGIVRYTLDGTIPTSSSAEYQGAFEITEYTIVKAAMFKDGARVSQVESGFFRFIPSEKGHGLKYAVYEVDEMKRLPVFSDFVPVAKGVALEPTLDRIALTRESQVAITFEGYIHIERAGYYSFFTKSDDGSKLFIDGQEVVNNDGDHGITEKSGSLSLSKGFHKIKVEYFNGGGGSWLGTYYQGPGIQKQPIPGSSLFISQ</sequence>
<dbReference type="Pfam" id="PF01663">
    <property type="entry name" value="Phosphodiest"/>
    <property type="match status" value="1"/>
</dbReference>
<feature type="chain" id="PRO_5011571731" evidence="1">
    <location>
        <begin position="30"/>
        <end position="552"/>
    </location>
</feature>
<dbReference type="InterPro" id="IPR002591">
    <property type="entry name" value="Phosphodiest/P_Trfase"/>
</dbReference>
<dbReference type="InterPro" id="IPR037524">
    <property type="entry name" value="PA14/GLEYA"/>
</dbReference>
<dbReference type="Proteomes" id="UP000199437">
    <property type="component" value="Unassembled WGS sequence"/>
</dbReference>
<dbReference type="SMART" id="SM00758">
    <property type="entry name" value="PA14"/>
    <property type="match status" value="1"/>
</dbReference>
<keyword evidence="1" id="KW-0732">Signal</keyword>
<dbReference type="CDD" id="cd00016">
    <property type="entry name" value="ALP_like"/>
    <property type="match status" value="1"/>
</dbReference>
<evidence type="ECO:0000313" key="3">
    <source>
        <dbReference type="EMBL" id="SEW37973.1"/>
    </source>
</evidence>
<dbReference type="RefSeq" id="WP_090260027.1">
    <property type="nucleotide sequence ID" value="NZ_FOIR01000003.1"/>
</dbReference>
<dbReference type="Gene3D" id="3.90.182.10">
    <property type="entry name" value="Toxin - Anthrax Protective Antigen,domain 1"/>
    <property type="match status" value="1"/>
</dbReference>
<dbReference type="PROSITE" id="PS51820">
    <property type="entry name" value="PA14"/>
    <property type="match status" value="1"/>
</dbReference>
<dbReference type="SUPFAM" id="SSF56988">
    <property type="entry name" value="Anthrax protective antigen"/>
    <property type="match status" value="1"/>
</dbReference>
<proteinExistence type="predicted"/>
<keyword evidence="4" id="KW-1185">Reference proteome</keyword>
<dbReference type="Pfam" id="PF07691">
    <property type="entry name" value="PA14"/>
    <property type="match status" value="1"/>
</dbReference>
<dbReference type="AlphaFoldDB" id="A0A1I0RB00"/>
<dbReference type="OrthoDB" id="279982at2"/>
<dbReference type="Pfam" id="PF13290">
    <property type="entry name" value="CHB_HEX_C_1"/>
    <property type="match status" value="1"/>
</dbReference>
<dbReference type="InterPro" id="IPR017850">
    <property type="entry name" value="Alkaline_phosphatase_core_sf"/>
</dbReference>
<name>A0A1I0RB00_9BACT</name>